<gene>
    <name evidence="1" type="ORF">PGLA2088_LOCUS18456</name>
</gene>
<evidence type="ECO:0000313" key="2">
    <source>
        <dbReference type="Proteomes" id="UP000626109"/>
    </source>
</evidence>
<comment type="caution">
    <text evidence="1">The sequence shown here is derived from an EMBL/GenBank/DDBJ whole genome shotgun (WGS) entry which is preliminary data.</text>
</comment>
<reference evidence="1" key="1">
    <citation type="submission" date="2021-02" db="EMBL/GenBank/DDBJ databases">
        <authorList>
            <person name="Dougan E. K."/>
            <person name="Rhodes N."/>
            <person name="Thang M."/>
            <person name="Chan C."/>
        </authorList>
    </citation>
    <scope>NUCLEOTIDE SEQUENCE</scope>
</reference>
<dbReference type="Proteomes" id="UP000626109">
    <property type="component" value="Unassembled WGS sequence"/>
</dbReference>
<accession>A0A813JEW2</accession>
<feature type="non-terminal residue" evidence="1">
    <location>
        <position position="1"/>
    </location>
</feature>
<name>A0A813JEW2_POLGL</name>
<sequence length="142" mass="15611">APKPGVPASPTRSTYAPSKLLLDERYERRACCMHLSLVSELRESIEGEGKATSLCQRVLERLPEQEAVVVVASAVGRTLGVAGQVENPSPKIVLWLIPDPADIDCKQTTFVLKSLENREMLFQSTYKLSLEPRASEEVASTE</sequence>
<proteinExistence type="predicted"/>
<protein>
    <submittedName>
        <fullName evidence="1">Uncharacterized protein</fullName>
    </submittedName>
</protein>
<dbReference type="AlphaFoldDB" id="A0A813JEW2"/>
<dbReference type="EMBL" id="CAJNNW010024583">
    <property type="protein sequence ID" value="CAE8673265.1"/>
    <property type="molecule type" value="Genomic_DNA"/>
</dbReference>
<evidence type="ECO:0000313" key="1">
    <source>
        <dbReference type="EMBL" id="CAE8673265.1"/>
    </source>
</evidence>
<organism evidence="1 2">
    <name type="scientific">Polarella glacialis</name>
    <name type="common">Dinoflagellate</name>
    <dbReference type="NCBI Taxonomy" id="89957"/>
    <lineage>
        <taxon>Eukaryota</taxon>
        <taxon>Sar</taxon>
        <taxon>Alveolata</taxon>
        <taxon>Dinophyceae</taxon>
        <taxon>Suessiales</taxon>
        <taxon>Suessiaceae</taxon>
        <taxon>Polarella</taxon>
    </lineage>
</organism>